<keyword evidence="3" id="KW-1185">Reference proteome</keyword>
<protein>
    <submittedName>
        <fullName evidence="2">UPF0481 protein-like</fullName>
    </submittedName>
</protein>
<feature type="transmembrane region" description="Helical" evidence="1">
    <location>
        <begin position="469"/>
        <end position="496"/>
    </location>
</feature>
<sequence length="502" mass="57282">MASAGSGVVIDIDLLDQQWSSIDLLDQQWLSSLRKRVAGTGLRSRPREEPRTICRVPLHLREGDPVAYEPRIISFGPFCRDNPAVKPMEELKLRYVRRLLRRNPNAALEDYVNLIRGLEVRLRACYSEDIAMDSNKFVEMMLLDGCFFVELLLMISSGHCHGYEEEEEEADPVLTTPWALILINFDMLMLENQIPFFIIDGVFKLATFRRSCPGSLTDLLLRFFDALLPCERTSSPPPEDTFYHVLHFVHSRIVHFESKHEITMVKPPAAPIYLVLRQIRRRLSNIYGRVASSARGFWPPTRVRNEPSGSSPLTPESVPCATMLKEAGVKFREKKAESFLEVAFHDDGTMEIPKLLLYDGTNSLFRNLIAFEQCFPKAGTDVATYAVFMDCLVDSGEDVALLHRRGCLMNGLGDDEEAARLFNRLCKGVVVDYDSCYLASLFKDVKKHCDTRWYKYRARLMRDYFSNPWAFLSLLGALIIIHLTVVQTSFAILAYFNPLPTS</sequence>
<name>A0AAX6ECA1_IRIPA</name>
<dbReference type="Proteomes" id="UP001140949">
    <property type="component" value="Unassembled WGS sequence"/>
</dbReference>
<reference evidence="2" key="2">
    <citation type="submission" date="2023-04" db="EMBL/GenBank/DDBJ databases">
        <authorList>
            <person name="Bruccoleri R.E."/>
            <person name="Oakeley E.J."/>
            <person name="Faust A.-M."/>
            <person name="Dessus-Babus S."/>
            <person name="Altorfer M."/>
            <person name="Burckhardt D."/>
            <person name="Oertli M."/>
            <person name="Naumann U."/>
            <person name="Petersen F."/>
            <person name="Wong J."/>
        </authorList>
    </citation>
    <scope>NUCLEOTIDE SEQUENCE</scope>
    <source>
        <strain evidence="2">GSM-AAB239-AS_SAM_17_03QT</strain>
        <tissue evidence="2">Leaf</tissue>
    </source>
</reference>
<dbReference type="PANTHER" id="PTHR31170:SF25">
    <property type="entry name" value="BNAA09G04570D PROTEIN"/>
    <property type="match status" value="1"/>
</dbReference>
<evidence type="ECO:0000256" key="1">
    <source>
        <dbReference type="SAM" id="Phobius"/>
    </source>
</evidence>
<proteinExistence type="predicted"/>
<accession>A0AAX6ECA1</accession>
<evidence type="ECO:0000313" key="2">
    <source>
        <dbReference type="EMBL" id="KAJ6801583.1"/>
    </source>
</evidence>
<keyword evidence="1" id="KW-1133">Transmembrane helix</keyword>
<dbReference type="PANTHER" id="PTHR31170">
    <property type="entry name" value="BNAC04G53230D PROTEIN"/>
    <property type="match status" value="1"/>
</dbReference>
<comment type="caution">
    <text evidence="2">The sequence shown here is derived from an EMBL/GenBank/DDBJ whole genome shotgun (WGS) entry which is preliminary data.</text>
</comment>
<reference evidence="2" key="1">
    <citation type="journal article" date="2023" name="GigaByte">
        <title>Genome assembly of the bearded iris, Iris pallida Lam.</title>
        <authorList>
            <person name="Bruccoleri R.E."/>
            <person name="Oakeley E.J."/>
            <person name="Faust A.M.E."/>
            <person name="Altorfer M."/>
            <person name="Dessus-Babus S."/>
            <person name="Burckhardt D."/>
            <person name="Oertli M."/>
            <person name="Naumann U."/>
            <person name="Petersen F."/>
            <person name="Wong J."/>
        </authorList>
    </citation>
    <scope>NUCLEOTIDE SEQUENCE</scope>
    <source>
        <strain evidence="2">GSM-AAB239-AS_SAM_17_03QT</strain>
    </source>
</reference>
<keyword evidence="1" id="KW-0812">Transmembrane</keyword>
<gene>
    <name evidence="2" type="ORF">M6B38_196780</name>
</gene>
<keyword evidence="1" id="KW-0472">Membrane</keyword>
<evidence type="ECO:0000313" key="3">
    <source>
        <dbReference type="Proteomes" id="UP001140949"/>
    </source>
</evidence>
<dbReference type="AlphaFoldDB" id="A0AAX6ECA1"/>
<organism evidence="2 3">
    <name type="scientific">Iris pallida</name>
    <name type="common">Sweet iris</name>
    <dbReference type="NCBI Taxonomy" id="29817"/>
    <lineage>
        <taxon>Eukaryota</taxon>
        <taxon>Viridiplantae</taxon>
        <taxon>Streptophyta</taxon>
        <taxon>Embryophyta</taxon>
        <taxon>Tracheophyta</taxon>
        <taxon>Spermatophyta</taxon>
        <taxon>Magnoliopsida</taxon>
        <taxon>Liliopsida</taxon>
        <taxon>Asparagales</taxon>
        <taxon>Iridaceae</taxon>
        <taxon>Iridoideae</taxon>
        <taxon>Irideae</taxon>
        <taxon>Iris</taxon>
    </lineage>
</organism>
<dbReference type="EMBL" id="JANAVB010037819">
    <property type="protein sequence ID" value="KAJ6801583.1"/>
    <property type="molecule type" value="Genomic_DNA"/>
</dbReference>
<dbReference type="Pfam" id="PF03140">
    <property type="entry name" value="DUF247"/>
    <property type="match status" value="1"/>
</dbReference>
<dbReference type="InterPro" id="IPR004158">
    <property type="entry name" value="DUF247_pln"/>
</dbReference>